<evidence type="ECO:0000313" key="1">
    <source>
        <dbReference type="EMBL" id="KOS46522.1"/>
    </source>
</evidence>
<keyword evidence="2" id="KW-1185">Reference proteome</keyword>
<dbReference type="AlphaFoldDB" id="A0A0N0RZL7"/>
<dbReference type="EMBL" id="LHQQ01000028">
    <property type="protein sequence ID" value="KOS46522.1"/>
    <property type="molecule type" value="Genomic_DNA"/>
</dbReference>
<protein>
    <submittedName>
        <fullName evidence="1">Uncharacterized protein</fullName>
    </submittedName>
</protein>
<proteinExistence type="predicted"/>
<reference evidence="1 2" key="1">
    <citation type="submission" date="2015-08" db="EMBL/GenBank/DDBJ databases">
        <title>Genome sequencing of Penicillium nordicum.</title>
        <authorList>
            <person name="Nguyen H.D."/>
            <person name="Seifert K.A."/>
        </authorList>
    </citation>
    <scope>NUCLEOTIDE SEQUENCE [LARGE SCALE GENOMIC DNA]</scope>
    <source>
        <strain evidence="1 2">DAOMC 185683</strain>
    </source>
</reference>
<sequence length="162" mass="18973">MVVRIRVRFRRGSLRNGYHIQGRQCSFGSRNWNENNLNPLTRNNWRASLVPATAVIPAPMAYIKVVAVEKLVVEPWVWLDLVQSLFTSCSLLVHFLFISYISRWSGRPKASTWPREDTDSESGEERSAMQMVFVLTADDHRWMMMVDGTGKRRREEREETIW</sequence>
<organism evidence="1 2">
    <name type="scientific">Penicillium nordicum</name>
    <dbReference type="NCBI Taxonomy" id="229535"/>
    <lineage>
        <taxon>Eukaryota</taxon>
        <taxon>Fungi</taxon>
        <taxon>Dikarya</taxon>
        <taxon>Ascomycota</taxon>
        <taxon>Pezizomycotina</taxon>
        <taxon>Eurotiomycetes</taxon>
        <taxon>Eurotiomycetidae</taxon>
        <taxon>Eurotiales</taxon>
        <taxon>Aspergillaceae</taxon>
        <taxon>Penicillium</taxon>
    </lineage>
</organism>
<comment type="caution">
    <text evidence="1">The sequence shown here is derived from an EMBL/GenBank/DDBJ whole genome shotgun (WGS) entry which is preliminary data.</text>
</comment>
<dbReference type="Proteomes" id="UP000037696">
    <property type="component" value="Unassembled WGS sequence"/>
</dbReference>
<evidence type="ECO:0000313" key="2">
    <source>
        <dbReference type="Proteomes" id="UP000037696"/>
    </source>
</evidence>
<name>A0A0N0RZL7_9EURO</name>
<gene>
    <name evidence="1" type="ORF">ACN38_g2553</name>
</gene>
<dbReference type="OrthoDB" id="10069056at2759"/>
<accession>A0A0N0RZL7</accession>